<feature type="transmembrane region" description="Helical" evidence="10">
    <location>
        <begin position="71"/>
        <end position="91"/>
    </location>
</feature>
<feature type="transmembrane region" description="Helical" evidence="10">
    <location>
        <begin position="176"/>
        <end position="194"/>
    </location>
</feature>
<evidence type="ECO:0000313" key="12">
    <source>
        <dbReference type="Proteomes" id="UP000095751"/>
    </source>
</evidence>
<sequence length="270" mass="29638">MTDWYKIVTLYVCPSIGIVISTALYSAPAKSLAKALKRKSLGDLNPKPWAIMTGNCFGWLAYAYYTKNPFVLASNIPGLLVSFWLNAVQSSSLLDEESSQSITINVFTSQDILLLEVLSLWMIILVGVGWLGICNGKEKEVVGLLVNINLLFFYAAPLQTMSTVVKKKGSNSIHTLTMILNCLNAGFWGIYGLAINDIVIYGPNSIGLLLGIIQAILCCIYPKTSTNQIVSSTTGADNRPLLDNVYDDDQETEVEEEVELEVQEPESQVI</sequence>
<dbReference type="GO" id="GO:0005886">
    <property type="term" value="C:plasma membrane"/>
    <property type="evidence" value="ECO:0007669"/>
    <property type="project" value="UniProtKB-SubCell"/>
</dbReference>
<feature type="transmembrane region" description="Helical" evidence="10">
    <location>
        <begin position="6"/>
        <end position="27"/>
    </location>
</feature>
<dbReference type="Pfam" id="PF03083">
    <property type="entry name" value="MtN3_slv"/>
    <property type="match status" value="2"/>
</dbReference>
<feature type="transmembrane region" description="Helical" evidence="10">
    <location>
        <begin position="48"/>
        <end position="65"/>
    </location>
</feature>
<gene>
    <name evidence="11" type="ORF">FRACYDRAFT_182833</name>
</gene>
<keyword evidence="12" id="KW-1185">Reference proteome</keyword>
<evidence type="ECO:0000256" key="7">
    <source>
        <dbReference type="ARBA" id="ARBA00022737"/>
    </source>
</evidence>
<comment type="similarity">
    <text evidence="2">Belongs to the SWEET sugar transporter family.</text>
</comment>
<dbReference type="EMBL" id="KV784356">
    <property type="protein sequence ID" value="OEU18582.1"/>
    <property type="molecule type" value="Genomic_DNA"/>
</dbReference>
<dbReference type="InParanoid" id="A0A1E7FK89"/>
<keyword evidence="3" id="KW-0813">Transport</keyword>
<evidence type="ECO:0000256" key="9">
    <source>
        <dbReference type="ARBA" id="ARBA00023136"/>
    </source>
</evidence>
<comment type="subcellular location">
    <subcellularLocation>
        <location evidence="1">Cell membrane</location>
        <topology evidence="1">Multi-pass membrane protein</topology>
    </subcellularLocation>
</comment>
<feature type="transmembrane region" description="Helical" evidence="10">
    <location>
        <begin position="145"/>
        <end position="164"/>
    </location>
</feature>
<feature type="transmembrane region" description="Helical" evidence="10">
    <location>
        <begin position="112"/>
        <end position="133"/>
    </location>
</feature>
<evidence type="ECO:0000256" key="8">
    <source>
        <dbReference type="ARBA" id="ARBA00022989"/>
    </source>
</evidence>
<evidence type="ECO:0000256" key="10">
    <source>
        <dbReference type="SAM" id="Phobius"/>
    </source>
</evidence>
<dbReference type="AlphaFoldDB" id="A0A1E7FK89"/>
<organism evidence="11 12">
    <name type="scientific">Fragilariopsis cylindrus CCMP1102</name>
    <dbReference type="NCBI Taxonomy" id="635003"/>
    <lineage>
        <taxon>Eukaryota</taxon>
        <taxon>Sar</taxon>
        <taxon>Stramenopiles</taxon>
        <taxon>Ochrophyta</taxon>
        <taxon>Bacillariophyta</taxon>
        <taxon>Bacillariophyceae</taxon>
        <taxon>Bacillariophycidae</taxon>
        <taxon>Bacillariales</taxon>
        <taxon>Bacillariaceae</taxon>
        <taxon>Fragilariopsis</taxon>
    </lineage>
</organism>
<dbReference type="InterPro" id="IPR047664">
    <property type="entry name" value="SWEET"/>
</dbReference>
<evidence type="ECO:0000313" key="11">
    <source>
        <dbReference type="EMBL" id="OEU18582.1"/>
    </source>
</evidence>
<name>A0A1E7FK89_9STRA</name>
<keyword evidence="9 10" id="KW-0472">Membrane</keyword>
<evidence type="ECO:0000256" key="6">
    <source>
        <dbReference type="ARBA" id="ARBA00022692"/>
    </source>
</evidence>
<evidence type="ECO:0000256" key="1">
    <source>
        <dbReference type="ARBA" id="ARBA00004651"/>
    </source>
</evidence>
<evidence type="ECO:0000256" key="3">
    <source>
        <dbReference type="ARBA" id="ARBA00022448"/>
    </source>
</evidence>
<dbReference type="PANTHER" id="PTHR10791">
    <property type="entry name" value="RAG1-ACTIVATING PROTEIN 1"/>
    <property type="match status" value="1"/>
</dbReference>
<dbReference type="InterPro" id="IPR004316">
    <property type="entry name" value="SWEET_rpt"/>
</dbReference>
<dbReference type="OrthoDB" id="409725at2759"/>
<dbReference type="Gene3D" id="1.20.1280.290">
    <property type="match status" value="2"/>
</dbReference>
<dbReference type="KEGG" id="fcy:FRACYDRAFT_182833"/>
<keyword evidence="5" id="KW-0762">Sugar transport</keyword>
<keyword evidence="7" id="KW-0677">Repeat</keyword>
<evidence type="ECO:0000256" key="4">
    <source>
        <dbReference type="ARBA" id="ARBA00022475"/>
    </source>
</evidence>
<accession>A0A1E7FK89</accession>
<evidence type="ECO:0000256" key="2">
    <source>
        <dbReference type="ARBA" id="ARBA00007809"/>
    </source>
</evidence>
<dbReference type="Proteomes" id="UP000095751">
    <property type="component" value="Unassembled WGS sequence"/>
</dbReference>
<keyword evidence="4" id="KW-1003">Cell membrane</keyword>
<keyword evidence="6 10" id="KW-0812">Transmembrane</keyword>
<reference evidence="11 12" key="1">
    <citation type="submission" date="2016-09" db="EMBL/GenBank/DDBJ databases">
        <title>Extensive genetic diversity and differential bi-allelic expression allows diatom success in the polar Southern Ocean.</title>
        <authorList>
            <consortium name="DOE Joint Genome Institute"/>
            <person name="Mock T."/>
            <person name="Otillar R.P."/>
            <person name="Strauss J."/>
            <person name="Dupont C."/>
            <person name="Frickenhaus S."/>
            <person name="Maumus F."/>
            <person name="Mcmullan M."/>
            <person name="Sanges R."/>
            <person name="Schmutz J."/>
            <person name="Toseland A."/>
            <person name="Valas R."/>
            <person name="Veluchamy A."/>
            <person name="Ward B.J."/>
            <person name="Allen A."/>
            <person name="Barry K."/>
            <person name="Falciatore A."/>
            <person name="Ferrante M."/>
            <person name="Fortunato A.E."/>
            <person name="Gloeckner G."/>
            <person name="Gruber A."/>
            <person name="Hipkin R."/>
            <person name="Janech M."/>
            <person name="Kroth P."/>
            <person name="Leese F."/>
            <person name="Lindquist E."/>
            <person name="Lyon B.R."/>
            <person name="Martin J."/>
            <person name="Mayer C."/>
            <person name="Parker M."/>
            <person name="Quesneville H."/>
            <person name="Raymond J."/>
            <person name="Uhlig C."/>
            <person name="Valentin K.U."/>
            <person name="Worden A.Z."/>
            <person name="Armbrust E.V."/>
            <person name="Bowler C."/>
            <person name="Green B."/>
            <person name="Moulton V."/>
            <person name="Van Oosterhout C."/>
            <person name="Grigoriev I."/>
        </authorList>
    </citation>
    <scope>NUCLEOTIDE SEQUENCE [LARGE SCALE GENOMIC DNA]</scope>
    <source>
        <strain evidence="11 12">CCMP1102</strain>
    </source>
</reference>
<evidence type="ECO:0008006" key="13">
    <source>
        <dbReference type="Google" id="ProtNLM"/>
    </source>
</evidence>
<dbReference type="GO" id="GO:0051119">
    <property type="term" value="F:sugar transmembrane transporter activity"/>
    <property type="evidence" value="ECO:0007669"/>
    <property type="project" value="InterPro"/>
</dbReference>
<keyword evidence="8 10" id="KW-1133">Transmembrane helix</keyword>
<proteinExistence type="inferred from homology"/>
<protein>
    <recommendedName>
        <fullName evidence="13">Bidirectional sugar transporter SWEET</fullName>
    </recommendedName>
</protein>
<dbReference type="PANTHER" id="PTHR10791:SF30">
    <property type="entry name" value="SUGAR TRANSPORTER SWEET1"/>
    <property type="match status" value="1"/>
</dbReference>
<evidence type="ECO:0000256" key="5">
    <source>
        <dbReference type="ARBA" id="ARBA00022597"/>
    </source>
</evidence>